<proteinExistence type="predicted"/>
<evidence type="ECO:0000313" key="2">
    <source>
        <dbReference type="Proteomes" id="UP000275076"/>
    </source>
</evidence>
<dbReference type="AlphaFoldDB" id="A0A428N7V8"/>
<dbReference type="EMBL" id="RBVX01000003">
    <property type="protein sequence ID" value="RSL34466.1"/>
    <property type="molecule type" value="Genomic_DNA"/>
</dbReference>
<dbReference type="RefSeq" id="WP_125554698.1">
    <property type="nucleotide sequence ID" value="NZ_RBVX01000003.1"/>
</dbReference>
<protein>
    <submittedName>
        <fullName evidence="1">Uncharacterized protein</fullName>
    </submittedName>
</protein>
<gene>
    <name evidence="1" type="ORF">D7Z54_04740</name>
</gene>
<dbReference type="OrthoDB" id="2947673at2"/>
<name>A0A428N7V8_9BACI</name>
<dbReference type="Proteomes" id="UP000275076">
    <property type="component" value="Unassembled WGS sequence"/>
</dbReference>
<sequence length="92" mass="10412">MKFLTVVCAAGILFMGGMITGFQYSQIHWQNIDMDTLVDSKTETSQQTVKSEKEQTDLSKDLLKRQDQMKQEDVVNIFSNIGNALDIFESTS</sequence>
<reference evidence="1 2" key="1">
    <citation type="submission" date="2018-10" db="EMBL/GenBank/DDBJ databases">
        <title>Draft genome sequence of Bacillus salarius IM0101, isolated from a hypersaline soil in Inner Mongolia, China.</title>
        <authorList>
            <person name="Yamprayoonswat W."/>
            <person name="Boonvisut S."/>
            <person name="Jumpathong W."/>
            <person name="Sittihan S."/>
            <person name="Ruangsuj P."/>
            <person name="Wanthongcharoen S."/>
            <person name="Thongpramul N."/>
            <person name="Pimmason S."/>
            <person name="Yu B."/>
            <person name="Yasawong M."/>
        </authorList>
    </citation>
    <scope>NUCLEOTIDE SEQUENCE [LARGE SCALE GENOMIC DNA]</scope>
    <source>
        <strain evidence="1 2">IM0101</strain>
    </source>
</reference>
<accession>A0A428N7V8</accession>
<organism evidence="1 2">
    <name type="scientific">Salibacterium salarium</name>
    <dbReference type="NCBI Taxonomy" id="284579"/>
    <lineage>
        <taxon>Bacteria</taxon>
        <taxon>Bacillati</taxon>
        <taxon>Bacillota</taxon>
        <taxon>Bacilli</taxon>
        <taxon>Bacillales</taxon>
        <taxon>Bacillaceae</taxon>
    </lineage>
</organism>
<evidence type="ECO:0000313" key="1">
    <source>
        <dbReference type="EMBL" id="RSL34466.1"/>
    </source>
</evidence>
<comment type="caution">
    <text evidence="1">The sequence shown here is derived from an EMBL/GenBank/DDBJ whole genome shotgun (WGS) entry which is preliminary data.</text>
</comment>
<keyword evidence="2" id="KW-1185">Reference proteome</keyword>